<dbReference type="PANTHER" id="PTHR46382:SF1">
    <property type="entry name" value="PHOSPHATIDATE CYTIDYLYLTRANSFERASE"/>
    <property type="match status" value="1"/>
</dbReference>
<dbReference type="PANTHER" id="PTHR46382">
    <property type="entry name" value="PHOSPHATIDATE CYTIDYLYLTRANSFERASE"/>
    <property type="match status" value="1"/>
</dbReference>
<evidence type="ECO:0000313" key="26">
    <source>
        <dbReference type="EMBL" id="KRN33860.1"/>
    </source>
</evidence>
<keyword evidence="14" id="KW-0443">Lipid metabolism</keyword>
<name>A0A0R2GAN8_9LACO</name>
<keyword evidence="9" id="KW-0444">Lipid biosynthesis</keyword>
<comment type="catalytic activity">
    <reaction evidence="1">
        <text>a 1,2-diacyl-sn-glycero-3-phosphate + CTP + H(+) = a CDP-1,2-diacyl-sn-glycerol + diphosphate</text>
        <dbReference type="Rhea" id="RHEA:16229"/>
        <dbReference type="ChEBI" id="CHEBI:15378"/>
        <dbReference type="ChEBI" id="CHEBI:33019"/>
        <dbReference type="ChEBI" id="CHEBI:37563"/>
        <dbReference type="ChEBI" id="CHEBI:58332"/>
        <dbReference type="ChEBI" id="CHEBI:58608"/>
        <dbReference type="EC" id="2.7.7.41"/>
    </reaction>
</comment>
<evidence type="ECO:0000256" key="9">
    <source>
        <dbReference type="ARBA" id="ARBA00022516"/>
    </source>
</evidence>
<evidence type="ECO:0000256" key="6">
    <source>
        <dbReference type="ARBA" id="ARBA00012487"/>
    </source>
</evidence>
<keyword evidence="11 24" id="KW-0812">Transmembrane</keyword>
<sequence>MQRIITAVVLMAIMIPLMLFGGIWLDIAACILGVIGVSEIFIMRKRVIMSWDFVITTLATLTLIVPRSFFNGMPFHLGAFDVFYFLIMILLAMMVFSKNHFNFDDAGVLTLAALYIGTGFHNFAAARNLGSAWMIFWIVLIITSTDTGAYEIGKRIGKHKLWPVISPNKTWEGSIGGTVVAVIISAIYLKVAPAGTFPHPYWAMLILSFIFSCVGQLGDLVESAYKRYYGVKDSGKILPGHGGILDRFDSVLFTLPLLHLFGLF</sequence>
<evidence type="ECO:0000313" key="27">
    <source>
        <dbReference type="Proteomes" id="UP000051645"/>
    </source>
</evidence>
<evidence type="ECO:0000256" key="15">
    <source>
        <dbReference type="ARBA" id="ARBA00023136"/>
    </source>
</evidence>
<dbReference type="EC" id="2.7.7.41" evidence="6"/>
<dbReference type="EMBL" id="JQAZ01000001">
    <property type="protein sequence ID" value="KRN33860.1"/>
    <property type="molecule type" value="Genomic_DNA"/>
</dbReference>
<keyword evidence="8" id="KW-1003">Cell membrane</keyword>
<evidence type="ECO:0000256" key="12">
    <source>
        <dbReference type="ARBA" id="ARBA00022695"/>
    </source>
</evidence>
<evidence type="ECO:0000256" key="21">
    <source>
        <dbReference type="ARBA" id="ARBA00032396"/>
    </source>
</evidence>
<keyword evidence="16" id="KW-0594">Phospholipid biosynthesis</keyword>
<feature type="transmembrane region" description="Helical" evidence="24">
    <location>
        <begin position="201"/>
        <end position="221"/>
    </location>
</feature>
<dbReference type="Proteomes" id="UP000051645">
    <property type="component" value="Unassembled WGS sequence"/>
</dbReference>
<gene>
    <name evidence="25" type="ORF">IV38_GL000497</name>
    <name evidence="26" type="ORF">IV40_GL000171</name>
</gene>
<keyword evidence="13 24" id="KW-1133">Transmembrane helix</keyword>
<dbReference type="PATRIC" id="fig|81857.3.peg.501"/>
<evidence type="ECO:0000313" key="25">
    <source>
        <dbReference type="EMBL" id="KRN29610.1"/>
    </source>
</evidence>
<keyword evidence="17" id="KW-1208">Phospholipid metabolism</keyword>
<proteinExistence type="inferred from homology"/>
<evidence type="ECO:0000256" key="14">
    <source>
        <dbReference type="ARBA" id="ARBA00023098"/>
    </source>
</evidence>
<reference evidence="27 28" key="1">
    <citation type="journal article" date="2015" name="Genome Announc.">
        <title>Expanding the biotechnology potential of lactobacilli through comparative genomics of 213 strains and associated genera.</title>
        <authorList>
            <person name="Sun Z."/>
            <person name="Harris H.M."/>
            <person name="McCann A."/>
            <person name="Guo C."/>
            <person name="Argimon S."/>
            <person name="Zhang W."/>
            <person name="Yang X."/>
            <person name="Jeffery I.B."/>
            <person name="Cooney J.C."/>
            <person name="Kagawa T.F."/>
            <person name="Liu W."/>
            <person name="Song Y."/>
            <person name="Salvetti E."/>
            <person name="Wrobel A."/>
            <person name="Rasinkangas P."/>
            <person name="Parkhill J."/>
            <person name="Rea M.C."/>
            <person name="O'Sullivan O."/>
            <person name="Ritari J."/>
            <person name="Douillard F.P."/>
            <person name="Paul Ross R."/>
            <person name="Yang R."/>
            <person name="Briner A.E."/>
            <person name="Felis G.E."/>
            <person name="de Vos W.M."/>
            <person name="Barrangou R."/>
            <person name="Klaenhammer T.R."/>
            <person name="Caufield P.W."/>
            <person name="Cui Y."/>
            <person name="Zhang H."/>
            <person name="O'Toole P.W."/>
        </authorList>
    </citation>
    <scope>NUCLEOTIDE SEQUENCE [LARGE SCALE GENOMIC DNA]</scope>
    <source>
        <strain evidence="25 28">ATCC BAA-66</strain>
        <strain evidence="26 27">DSM 13344</strain>
    </source>
</reference>
<evidence type="ECO:0000256" key="18">
    <source>
        <dbReference type="ARBA" id="ARBA00029893"/>
    </source>
</evidence>
<comment type="caution">
    <text evidence="26">The sequence shown here is derived from an EMBL/GenBank/DDBJ whole genome shotgun (WGS) entry which is preliminary data.</text>
</comment>
<evidence type="ECO:0000256" key="4">
    <source>
        <dbReference type="ARBA" id="ARBA00005189"/>
    </source>
</evidence>
<dbReference type="GO" id="GO:0016024">
    <property type="term" value="P:CDP-diacylglycerol biosynthetic process"/>
    <property type="evidence" value="ECO:0007669"/>
    <property type="project" value="TreeGrafter"/>
</dbReference>
<evidence type="ECO:0000256" key="1">
    <source>
        <dbReference type="ARBA" id="ARBA00001698"/>
    </source>
</evidence>
<evidence type="ECO:0000256" key="22">
    <source>
        <dbReference type="ARBA" id="ARBA00032743"/>
    </source>
</evidence>
<keyword evidence="12 26" id="KW-0548">Nucleotidyltransferase</keyword>
<dbReference type="OrthoDB" id="9799199at2"/>
<comment type="pathway">
    <text evidence="4">Lipid metabolism.</text>
</comment>
<evidence type="ECO:0000256" key="13">
    <source>
        <dbReference type="ARBA" id="ARBA00022989"/>
    </source>
</evidence>
<dbReference type="STRING" id="81857.IV38_GL000497"/>
<feature type="transmembrane region" description="Helical" evidence="24">
    <location>
        <begin position="132"/>
        <end position="150"/>
    </location>
</feature>
<dbReference type="Pfam" id="PF01148">
    <property type="entry name" value="CTP_transf_1"/>
    <property type="match status" value="1"/>
</dbReference>
<evidence type="ECO:0000256" key="19">
    <source>
        <dbReference type="ARBA" id="ARBA00031825"/>
    </source>
</evidence>
<evidence type="ECO:0000256" key="8">
    <source>
        <dbReference type="ARBA" id="ARBA00022475"/>
    </source>
</evidence>
<comment type="pathway">
    <text evidence="3">Phospholipid metabolism; CDP-diacylglycerol biosynthesis; CDP-diacylglycerol from sn-glycerol 3-phosphate: step 3/3.</text>
</comment>
<feature type="transmembrane region" description="Helical" evidence="24">
    <location>
        <begin position="6"/>
        <end position="35"/>
    </location>
</feature>
<dbReference type="GO" id="GO:0005886">
    <property type="term" value="C:plasma membrane"/>
    <property type="evidence" value="ECO:0007669"/>
    <property type="project" value="UniProtKB-SubCell"/>
</dbReference>
<evidence type="ECO:0000256" key="7">
    <source>
        <dbReference type="ARBA" id="ARBA00019373"/>
    </source>
</evidence>
<feature type="transmembrane region" description="Helical" evidence="24">
    <location>
        <begin position="108"/>
        <end position="126"/>
    </location>
</feature>
<keyword evidence="27" id="KW-1185">Reference proteome</keyword>
<keyword evidence="15 24" id="KW-0472">Membrane</keyword>
<organism evidence="26 27">
    <name type="scientific">Lactobacillus selangorensis</name>
    <dbReference type="NCBI Taxonomy" id="81857"/>
    <lineage>
        <taxon>Bacteria</taxon>
        <taxon>Bacillati</taxon>
        <taxon>Bacillota</taxon>
        <taxon>Bacilli</taxon>
        <taxon>Lactobacillales</taxon>
        <taxon>Lactobacillaceae</taxon>
        <taxon>Lactobacillus</taxon>
    </lineage>
</organism>
<dbReference type="EMBL" id="JQAT01000001">
    <property type="protein sequence ID" value="KRN29610.1"/>
    <property type="molecule type" value="Genomic_DNA"/>
</dbReference>
<evidence type="ECO:0000256" key="20">
    <source>
        <dbReference type="ARBA" id="ARBA00032253"/>
    </source>
</evidence>
<dbReference type="Proteomes" id="UP000051751">
    <property type="component" value="Unassembled WGS sequence"/>
</dbReference>
<comment type="similarity">
    <text evidence="5">Belongs to the CDS family.</text>
</comment>
<feature type="transmembrane region" description="Helical" evidence="24">
    <location>
        <begin position="47"/>
        <end position="69"/>
    </location>
</feature>
<accession>A0A0R2GAN8</accession>
<keyword evidence="10 26" id="KW-0808">Transferase</keyword>
<dbReference type="AlphaFoldDB" id="A0A0R2GAN8"/>
<dbReference type="GO" id="GO:0004605">
    <property type="term" value="F:phosphatidate cytidylyltransferase activity"/>
    <property type="evidence" value="ECO:0007669"/>
    <property type="project" value="UniProtKB-EC"/>
</dbReference>
<feature type="transmembrane region" description="Helical" evidence="24">
    <location>
        <begin position="171"/>
        <end position="189"/>
    </location>
</feature>
<evidence type="ECO:0000256" key="23">
    <source>
        <dbReference type="ARBA" id="ARBA00033406"/>
    </source>
</evidence>
<evidence type="ECO:0000256" key="11">
    <source>
        <dbReference type="ARBA" id="ARBA00022692"/>
    </source>
</evidence>
<evidence type="ECO:0000256" key="10">
    <source>
        <dbReference type="ARBA" id="ARBA00022679"/>
    </source>
</evidence>
<evidence type="ECO:0000256" key="24">
    <source>
        <dbReference type="SAM" id="Phobius"/>
    </source>
</evidence>
<protein>
    <recommendedName>
        <fullName evidence="7">Phosphatidate cytidylyltransferase</fullName>
        <ecNumber evidence="6">2.7.7.41</ecNumber>
    </recommendedName>
    <alternativeName>
        <fullName evidence="20">CDP-DAG synthase</fullName>
    </alternativeName>
    <alternativeName>
        <fullName evidence="22">CDP-DG synthase</fullName>
    </alternativeName>
    <alternativeName>
        <fullName evidence="18">CDP-diacylglycerol synthase</fullName>
    </alternativeName>
    <alternativeName>
        <fullName evidence="21">CDP-diglyceride pyrophosphorylase</fullName>
    </alternativeName>
    <alternativeName>
        <fullName evidence="23">CDP-diglyceride synthase</fullName>
    </alternativeName>
    <alternativeName>
        <fullName evidence="19">CTP:phosphatidate cytidylyltransferase</fullName>
    </alternativeName>
</protein>
<dbReference type="RefSeq" id="WP_057768475.1">
    <property type="nucleotide sequence ID" value="NZ_JQAT01000001.1"/>
</dbReference>
<evidence type="ECO:0000256" key="16">
    <source>
        <dbReference type="ARBA" id="ARBA00023209"/>
    </source>
</evidence>
<evidence type="ECO:0000256" key="17">
    <source>
        <dbReference type="ARBA" id="ARBA00023264"/>
    </source>
</evidence>
<evidence type="ECO:0000256" key="2">
    <source>
        <dbReference type="ARBA" id="ARBA00004651"/>
    </source>
</evidence>
<comment type="subcellular location">
    <subcellularLocation>
        <location evidence="2">Cell membrane</location>
        <topology evidence="2">Multi-pass membrane protein</topology>
    </subcellularLocation>
</comment>
<evidence type="ECO:0000256" key="3">
    <source>
        <dbReference type="ARBA" id="ARBA00005119"/>
    </source>
</evidence>
<evidence type="ECO:0000256" key="5">
    <source>
        <dbReference type="ARBA" id="ARBA00010185"/>
    </source>
</evidence>
<feature type="transmembrane region" description="Helical" evidence="24">
    <location>
        <begin position="75"/>
        <end position="96"/>
    </location>
</feature>
<evidence type="ECO:0000313" key="28">
    <source>
        <dbReference type="Proteomes" id="UP000051751"/>
    </source>
</evidence>